<dbReference type="InterPro" id="IPR003697">
    <property type="entry name" value="Maf-like"/>
</dbReference>
<evidence type="ECO:0000256" key="2">
    <source>
        <dbReference type="ARBA" id="ARBA00022801"/>
    </source>
</evidence>
<protein>
    <recommendedName>
        <fullName evidence="4">Nucleoside triphosphate pyrophosphatase</fullName>
        <ecNumber evidence="4">3.6.1.9</ecNumber>
    </recommendedName>
    <alternativeName>
        <fullName evidence="4">Nucleotide pyrophosphatase</fullName>
        <shortName evidence="4">Nucleotide PPase</shortName>
    </alternativeName>
</protein>
<dbReference type="KEGG" id="rbg:BG454_01670"/>
<evidence type="ECO:0000256" key="1">
    <source>
        <dbReference type="ARBA" id="ARBA00001968"/>
    </source>
</evidence>
<keyword evidence="2 4" id="KW-0378">Hydrolase</keyword>
<dbReference type="Gene3D" id="3.90.950.10">
    <property type="match status" value="1"/>
</dbReference>
<comment type="similarity">
    <text evidence="4">Belongs to the Maf family.</text>
</comment>
<dbReference type="InterPro" id="IPR029001">
    <property type="entry name" value="ITPase-like_fam"/>
</dbReference>
<dbReference type="OrthoDB" id="9813962at2"/>
<proteinExistence type="inferred from homology"/>
<evidence type="ECO:0000256" key="4">
    <source>
        <dbReference type="HAMAP-Rule" id="MF_00528"/>
    </source>
</evidence>
<dbReference type="EC" id="3.6.1.9" evidence="4"/>
<comment type="subcellular location">
    <subcellularLocation>
        <location evidence="4">Cytoplasm</location>
    </subcellularLocation>
</comment>
<comment type="caution">
    <text evidence="4">Lacks conserved residue(s) required for the propagation of feature annotation.</text>
</comment>
<reference evidence="5 6" key="1">
    <citation type="submission" date="2017-11" db="EMBL/GenBank/DDBJ databases">
        <title>Revised Sequence and Annotation of the Rhodobaca barguzinensis strain alga05 Genome.</title>
        <authorList>
            <person name="Kopejtka K."/>
            <person name="Tomasch J.M."/>
            <person name="Bunk B."/>
            <person name="Koblizek M."/>
        </authorList>
    </citation>
    <scope>NUCLEOTIDE SEQUENCE [LARGE SCALE GENOMIC DNA]</scope>
    <source>
        <strain evidence="6">alga05</strain>
    </source>
</reference>
<dbReference type="PIRSF" id="PIRSF006305">
    <property type="entry name" value="Maf"/>
    <property type="match status" value="1"/>
</dbReference>
<dbReference type="PANTHER" id="PTHR43213:SF5">
    <property type="entry name" value="BIFUNCTIONAL DTTP_UTP PYROPHOSPHATASE_METHYLTRANSFERASE PROTEIN-RELATED"/>
    <property type="match status" value="1"/>
</dbReference>
<accession>A0A2K8K5K2</accession>
<dbReference type="CDD" id="cd00555">
    <property type="entry name" value="Maf"/>
    <property type="match status" value="1"/>
</dbReference>
<dbReference type="PANTHER" id="PTHR43213">
    <property type="entry name" value="BIFUNCTIONAL DTTP/UTP PYROPHOSPHATASE/METHYLTRANSFERASE PROTEIN-RELATED"/>
    <property type="match status" value="1"/>
</dbReference>
<feature type="active site" description="Proton acceptor" evidence="4">
    <location>
        <position position="76"/>
    </location>
</feature>
<dbReference type="HAMAP" id="MF_00528">
    <property type="entry name" value="Maf"/>
    <property type="match status" value="1"/>
</dbReference>
<comment type="cofactor">
    <cofactor evidence="1 4">
        <name>a divalent metal cation</name>
        <dbReference type="ChEBI" id="CHEBI:60240"/>
    </cofactor>
</comment>
<dbReference type="EMBL" id="CP024899">
    <property type="protein sequence ID" value="ATX64699.1"/>
    <property type="molecule type" value="Genomic_DNA"/>
</dbReference>
<name>A0A2K8K5K2_9RHOB</name>
<dbReference type="STRING" id="441209.GCA_001870665_00902"/>
<gene>
    <name evidence="5" type="ORF">BG454_01670</name>
</gene>
<dbReference type="AlphaFoldDB" id="A0A2K8K5K2"/>
<dbReference type="GO" id="GO:0009117">
    <property type="term" value="P:nucleotide metabolic process"/>
    <property type="evidence" value="ECO:0007669"/>
    <property type="project" value="UniProtKB-KW"/>
</dbReference>
<sequence length="199" mass="21818">MHMALVLASGSEIRRMMLEQAGFSPEVSVAHVDETAIIAALIAEKASPRDIADTLAEAKARKISGKIPGRLVLGCDQVLAHKGAIFEKPLTIESARDQLRLLRGGTHQLLSAAVLYVDHEPVWRHVGVARLTMRNFSDTYLEGYLARNWPAIGTSVGGYKLEEEGVRLFAQIQGDYFTILGLPLLELLNYLALRGEIEG</sequence>
<organism evidence="5 6">
    <name type="scientific">Roseinatronobacter bogoriensis subsp. barguzinensis</name>
    <dbReference type="NCBI Taxonomy" id="441209"/>
    <lineage>
        <taxon>Bacteria</taxon>
        <taxon>Pseudomonadati</taxon>
        <taxon>Pseudomonadota</taxon>
        <taxon>Alphaproteobacteria</taxon>
        <taxon>Rhodobacterales</taxon>
        <taxon>Paracoccaceae</taxon>
        <taxon>Roseinatronobacter</taxon>
    </lineage>
</organism>
<keyword evidence="3 4" id="KW-0546">Nucleotide metabolism</keyword>
<keyword evidence="4" id="KW-0963">Cytoplasm</keyword>
<comment type="catalytic activity">
    <reaction evidence="4">
        <text>a 2'-deoxyribonucleoside 5'-triphosphate + H2O = a 2'-deoxyribonucleoside 5'-phosphate + diphosphate + H(+)</text>
        <dbReference type="Rhea" id="RHEA:44644"/>
        <dbReference type="ChEBI" id="CHEBI:15377"/>
        <dbReference type="ChEBI" id="CHEBI:15378"/>
        <dbReference type="ChEBI" id="CHEBI:33019"/>
        <dbReference type="ChEBI" id="CHEBI:61560"/>
        <dbReference type="ChEBI" id="CHEBI:65317"/>
        <dbReference type="EC" id="3.6.1.9"/>
    </reaction>
</comment>
<evidence type="ECO:0000313" key="6">
    <source>
        <dbReference type="Proteomes" id="UP000228948"/>
    </source>
</evidence>
<comment type="catalytic activity">
    <reaction evidence="4">
        <text>a ribonucleoside 5'-triphosphate + H2O = a ribonucleoside 5'-phosphate + diphosphate + H(+)</text>
        <dbReference type="Rhea" id="RHEA:23996"/>
        <dbReference type="ChEBI" id="CHEBI:15377"/>
        <dbReference type="ChEBI" id="CHEBI:15378"/>
        <dbReference type="ChEBI" id="CHEBI:33019"/>
        <dbReference type="ChEBI" id="CHEBI:58043"/>
        <dbReference type="ChEBI" id="CHEBI:61557"/>
        <dbReference type="EC" id="3.6.1.9"/>
    </reaction>
</comment>
<dbReference type="Pfam" id="PF02545">
    <property type="entry name" value="Maf"/>
    <property type="match status" value="1"/>
</dbReference>
<dbReference type="Proteomes" id="UP000228948">
    <property type="component" value="Chromosome"/>
</dbReference>
<dbReference type="GO" id="GO:0047429">
    <property type="term" value="F:nucleoside triphosphate diphosphatase activity"/>
    <property type="evidence" value="ECO:0007669"/>
    <property type="project" value="UniProtKB-EC"/>
</dbReference>
<comment type="function">
    <text evidence="4">Nucleoside triphosphate pyrophosphatase. May have a dual role in cell division arrest and in preventing the incorporation of modified nucleotides into cellular nucleic acids.</text>
</comment>
<keyword evidence="6" id="KW-1185">Reference proteome</keyword>
<dbReference type="GO" id="GO:0005737">
    <property type="term" value="C:cytoplasm"/>
    <property type="evidence" value="ECO:0007669"/>
    <property type="project" value="UniProtKB-SubCell"/>
</dbReference>
<evidence type="ECO:0000256" key="3">
    <source>
        <dbReference type="ARBA" id="ARBA00023080"/>
    </source>
</evidence>
<evidence type="ECO:0000313" key="5">
    <source>
        <dbReference type="EMBL" id="ATX64699.1"/>
    </source>
</evidence>
<dbReference type="SUPFAM" id="SSF52972">
    <property type="entry name" value="ITPase-like"/>
    <property type="match status" value="1"/>
</dbReference>